<gene>
    <name evidence="1" type="ORF">HNO88_004232</name>
</gene>
<comment type="caution">
    <text evidence="1">The sequence shown here is derived from an EMBL/GenBank/DDBJ whole genome shotgun (WGS) entry which is preliminary data.</text>
</comment>
<dbReference type="AlphaFoldDB" id="A0A7W7NXY9"/>
<organism evidence="1 2">
    <name type="scientific">Novosphingobium chloroacetimidivorans</name>
    <dbReference type="NCBI Taxonomy" id="1428314"/>
    <lineage>
        <taxon>Bacteria</taxon>
        <taxon>Pseudomonadati</taxon>
        <taxon>Pseudomonadota</taxon>
        <taxon>Alphaproteobacteria</taxon>
        <taxon>Sphingomonadales</taxon>
        <taxon>Sphingomonadaceae</taxon>
        <taxon>Novosphingobium</taxon>
    </lineage>
</organism>
<dbReference type="Proteomes" id="UP000555448">
    <property type="component" value="Unassembled WGS sequence"/>
</dbReference>
<sequence>MRAPHDLSDLTWTSELAEQLERCARAVGSLDARVSVSSAAHAWRERASWTGYAAALQGQGAELDEIDIFARSCGIVVPGRPLPPSHYDDPDDLPRWLAQLRDPAAWHWRDSAGFSTATPDTWNKRPALLRALEILARHARADGSTEPWLTFPKLLRSMTITASCLPCLVPVDQALRMPVREPEVLASRYFRKLTDAAVVGLERLDAMEAHRLRTAAVLHAARRPGHLATLFALVQHRPVISPLSAASHLGVTISGAGKLLARAAEAGLLVEFTGRQAWRAYIVTDLAHAFGLRRRLPGRPKAPPRPDAALEPTLAEFDAEMARIDALLARRSGSTLPGLGLARQ</sequence>
<reference evidence="1 2" key="1">
    <citation type="submission" date="2020-08" db="EMBL/GenBank/DDBJ databases">
        <title>Functional genomics of gut bacteria from endangered species of beetles.</title>
        <authorList>
            <person name="Carlos-Shanley C."/>
        </authorList>
    </citation>
    <scope>NUCLEOTIDE SEQUENCE [LARGE SCALE GENOMIC DNA]</scope>
    <source>
        <strain evidence="1 2">S00245</strain>
    </source>
</reference>
<accession>A0A7W7NXY9</accession>
<evidence type="ECO:0000313" key="1">
    <source>
        <dbReference type="EMBL" id="MBB4860886.1"/>
    </source>
</evidence>
<dbReference type="RefSeq" id="WP_184250405.1">
    <property type="nucleotide sequence ID" value="NZ_JACHLR010000035.1"/>
</dbReference>
<protein>
    <submittedName>
        <fullName evidence="1">Uncharacterized protein</fullName>
    </submittedName>
</protein>
<evidence type="ECO:0000313" key="2">
    <source>
        <dbReference type="Proteomes" id="UP000555448"/>
    </source>
</evidence>
<proteinExistence type="predicted"/>
<dbReference type="EMBL" id="JACHLR010000035">
    <property type="protein sequence ID" value="MBB4860886.1"/>
    <property type="molecule type" value="Genomic_DNA"/>
</dbReference>
<name>A0A7W7NXY9_9SPHN</name>
<keyword evidence="2" id="KW-1185">Reference proteome</keyword>